<feature type="domain" description="FAT" evidence="15">
    <location>
        <begin position="1"/>
        <end position="166"/>
    </location>
</feature>
<dbReference type="Pfam" id="PF23593">
    <property type="entry name" value="HEAT_ATR"/>
    <property type="match status" value="1"/>
</dbReference>
<protein>
    <recommendedName>
        <fullName evidence="12">Serine/threonine-protein kinase ATR</fullName>
        <ecNumber evidence="3">2.7.11.1</ecNumber>
    </recommendedName>
</protein>
<dbReference type="SUPFAM" id="SSF56112">
    <property type="entry name" value="Protein kinase-like (PK-like)"/>
    <property type="match status" value="1"/>
</dbReference>
<dbReference type="CDD" id="cd00892">
    <property type="entry name" value="PIKKc_ATR"/>
    <property type="match status" value="1"/>
</dbReference>
<dbReference type="EC" id="2.7.11.1" evidence="3"/>
<keyword evidence="8" id="KW-0418">Kinase</keyword>
<dbReference type="InterPro" id="IPR014009">
    <property type="entry name" value="PIK_FAT"/>
</dbReference>
<reference evidence="16 17" key="1">
    <citation type="submission" date="2022-12" db="EMBL/GenBank/DDBJ databases">
        <title>Chromosome-level genome of Tegillarca granosa.</title>
        <authorList>
            <person name="Kim J."/>
        </authorList>
    </citation>
    <scope>NUCLEOTIDE SEQUENCE [LARGE SCALE GENOMIC DNA]</scope>
    <source>
        <strain evidence="16">Teg-2019</strain>
        <tissue evidence="16">Adductor muscle</tissue>
    </source>
</reference>
<dbReference type="InterPro" id="IPR011009">
    <property type="entry name" value="Kinase-like_dom_sf"/>
</dbReference>
<feature type="region of interest" description="Disordered" evidence="13">
    <location>
        <begin position="440"/>
        <end position="473"/>
    </location>
</feature>
<keyword evidence="7" id="KW-0227">DNA damage</keyword>
<dbReference type="PROSITE" id="PS51189">
    <property type="entry name" value="FAT"/>
    <property type="match status" value="1"/>
</dbReference>
<dbReference type="Pfam" id="PF00454">
    <property type="entry name" value="PI3_PI4_kinase"/>
    <property type="match status" value="1"/>
</dbReference>
<evidence type="ECO:0000313" key="16">
    <source>
        <dbReference type="EMBL" id="KAJ8304685.1"/>
    </source>
</evidence>
<organism evidence="16 17">
    <name type="scientific">Tegillarca granosa</name>
    <name type="common">Malaysian cockle</name>
    <name type="synonym">Anadara granosa</name>
    <dbReference type="NCBI Taxonomy" id="220873"/>
    <lineage>
        <taxon>Eukaryota</taxon>
        <taxon>Metazoa</taxon>
        <taxon>Spiralia</taxon>
        <taxon>Lophotrochozoa</taxon>
        <taxon>Mollusca</taxon>
        <taxon>Bivalvia</taxon>
        <taxon>Autobranchia</taxon>
        <taxon>Pteriomorphia</taxon>
        <taxon>Arcoida</taxon>
        <taxon>Arcoidea</taxon>
        <taxon>Arcidae</taxon>
        <taxon>Tegillarca</taxon>
    </lineage>
</organism>
<dbReference type="Gene3D" id="1.10.1070.11">
    <property type="entry name" value="Phosphatidylinositol 3-/4-kinase, catalytic domain"/>
    <property type="match status" value="1"/>
</dbReference>
<evidence type="ECO:0000256" key="3">
    <source>
        <dbReference type="ARBA" id="ARBA00012513"/>
    </source>
</evidence>
<evidence type="ECO:0000313" key="17">
    <source>
        <dbReference type="Proteomes" id="UP001217089"/>
    </source>
</evidence>
<comment type="similarity">
    <text evidence="2">Belongs to the PI3/PI4-kinase family. ATM subfamily.</text>
</comment>
<dbReference type="Proteomes" id="UP001217089">
    <property type="component" value="Unassembled WGS sequence"/>
</dbReference>
<evidence type="ECO:0000256" key="13">
    <source>
        <dbReference type="SAM" id="MobiDB-lite"/>
    </source>
</evidence>
<gene>
    <name evidence="16" type="ORF">KUTeg_018268</name>
</gene>
<evidence type="ECO:0000256" key="11">
    <source>
        <dbReference type="ARBA" id="ARBA00023242"/>
    </source>
</evidence>
<keyword evidence="4" id="KW-0723">Serine/threonine-protein kinase</keyword>
<evidence type="ECO:0000259" key="15">
    <source>
        <dbReference type="PROSITE" id="PS51189"/>
    </source>
</evidence>
<evidence type="ECO:0000256" key="7">
    <source>
        <dbReference type="ARBA" id="ARBA00022763"/>
    </source>
</evidence>
<dbReference type="PANTHER" id="PTHR11139">
    <property type="entry name" value="ATAXIA TELANGIECTASIA MUTATED ATM -RELATED"/>
    <property type="match status" value="1"/>
</dbReference>
<keyword evidence="9" id="KW-0067">ATP-binding</keyword>
<dbReference type="PANTHER" id="PTHR11139:SF69">
    <property type="entry name" value="SERINE_THREONINE-PROTEIN KINASE ATR"/>
    <property type="match status" value="1"/>
</dbReference>
<comment type="caution">
    <text evidence="16">The sequence shown here is derived from an EMBL/GenBank/DDBJ whole genome shotgun (WGS) entry which is preliminary data.</text>
</comment>
<evidence type="ECO:0000256" key="6">
    <source>
        <dbReference type="ARBA" id="ARBA00022741"/>
    </source>
</evidence>
<comment type="subcellular location">
    <subcellularLocation>
        <location evidence="1">Nucleus</location>
    </subcellularLocation>
</comment>
<evidence type="ECO:0000256" key="4">
    <source>
        <dbReference type="ARBA" id="ARBA00022527"/>
    </source>
</evidence>
<evidence type="ECO:0000256" key="2">
    <source>
        <dbReference type="ARBA" id="ARBA00010769"/>
    </source>
</evidence>
<dbReference type="InterPro" id="IPR018936">
    <property type="entry name" value="PI3/4_kinase_CS"/>
</dbReference>
<keyword evidence="5" id="KW-0808">Transferase</keyword>
<evidence type="ECO:0000256" key="9">
    <source>
        <dbReference type="ARBA" id="ARBA00022840"/>
    </source>
</evidence>
<keyword evidence="10" id="KW-0234">DNA repair</keyword>
<feature type="compositionally biased region" description="Polar residues" evidence="13">
    <location>
        <begin position="451"/>
        <end position="465"/>
    </location>
</feature>
<feature type="domain" description="PI3K/PI4K catalytic" evidence="14">
    <location>
        <begin position="223"/>
        <end position="482"/>
    </location>
</feature>
<proteinExistence type="inferred from homology"/>
<keyword evidence="17" id="KW-1185">Reference proteome</keyword>
<name>A0ABQ9EHM6_TEGGR</name>
<dbReference type="PROSITE" id="PS50290">
    <property type="entry name" value="PI3_4_KINASE_3"/>
    <property type="match status" value="1"/>
</dbReference>
<evidence type="ECO:0000256" key="10">
    <source>
        <dbReference type="ARBA" id="ARBA00023204"/>
    </source>
</evidence>
<evidence type="ECO:0000259" key="14">
    <source>
        <dbReference type="PROSITE" id="PS50290"/>
    </source>
</evidence>
<keyword evidence="11" id="KW-0539">Nucleus</keyword>
<evidence type="ECO:0000256" key="1">
    <source>
        <dbReference type="ARBA" id="ARBA00004123"/>
    </source>
</evidence>
<evidence type="ECO:0000256" key="8">
    <source>
        <dbReference type="ARBA" id="ARBA00022777"/>
    </source>
</evidence>
<dbReference type="InterPro" id="IPR036940">
    <property type="entry name" value="PI3/4_kinase_cat_sf"/>
</dbReference>
<dbReference type="PROSITE" id="PS00916">
    <property type="entry name" value="PI3_4_KINASE_2"/>
    <property type="match status" value="1"/>
</dbReference>
<dbReference type="EMBL" id="JARBDR010000903">
    <property type="protein sequence ID" value="KAJ8304685.1"/>
    <property type="molecule type" value="Genomic_DNA"/>
</dbReference>
<accession>A0ABQ9EHM6</accession>
<evidence type="ECO:0000256" key="5">
    <source>
        <dbReference type="ARBA" id="ARBA00022679"/>
    </source>
</evidence>
<dbReference type="InterPro" id="IPR050517">
    <property type="entry name" value="DDR_Repair_Kinase"/>
</dbReference>
<dbReference type="InterPro" id="IPR000403">
    <property type="entry name" value="PI3/4_kinase_cat_dom"/>
</dbReference>
<sequence>MELSPILNFARWPSRYCLQTATWGMADVSGTSMEFVTQIIKYFGISLKYGNQYIYQSMPRMLSLWLDCSTGLSEIEARERQKIKGIQNLRTNLAKYSNTRSSETRYISSFGSTLAPYQLFTAFPQLISRICHGNPDVFQQLKEIIARLYVQFPQQAMWMMMAVSKSSYQTRVQRCREIFATAKNFSQIALPLQSVMNVTLPNTQGPHPDHNAFPANPVYIQGLEDTIEILPSLQKPKKITFNGSDGRLYVMMCKPKTVIPLNEECGIIEWVNNTHGLRNILMKLYRERGPVMTGMQLKNIAPPLEASIDEKLRIYKEKLLPRHPSVFKEWFLRTYNARLSYARTLAVMSMVGYILGLGDRHGENILFDSTCGDCVHVDFNCLFNKGETFEWPERGPLGYEGIFRRACEVTLRVMRTQMDPLMSILKPFVYDPLVEWSKPVKGQRKPETGDSSKAQKSNTTETGEINNEKAMTHVQNIEDRLKGILKSKGSRPRSVPLSIEGHVNYLIQAHG</sequence>
<dbReference type="SMART" id="SM00146">
    <property type="entry name" value="PI3Kc"/>
    <property type="match status" value="1"/>
</dbReference>
<evidence type="ECO:0000256" key="12">
    <source>
        <dbReference type="ARBA" id="ARBA00024420"/>
    </source>
</evidence>
<dbReference type="InterPro" id="IPR057564">
    <property type="entry name" value="HEAT_ATR"/>
</dbReference>
<keyword evidence="6" id="KW-0547">Nucleotide-binding</keyword>